<evidence type="ECO:0000313" key="3">
    <source>
        <dbReference type="Proteomes" id="UP000177954"/>
    </source>
</evidence>
<dbReference type="AlphaFoldDB" id="A0A1G2H2F1"/>
<keyword evidence="1" id="KW-0472">Membrane</keyword>
<evidence type="ECO:0000256" key="1">
    <source>
        <dbReference type="SAM" id="Phobius"/>
    </source>
</evidence>
<comment type="caution">
    <text evidence="2">The sequence shown here is derived from an EMBL/GenBank/DDBJ whole genome shotgun (WGS) entry which is preliminary data.</text>
</comment>
<name>A0A1G2H2F1_9BACT</name>
<sequence length="60" mass="6367">MIGGFGLVAALAWNDAIQTLVKSVFGDKSGGIIAKFIYALLVTALLAIVSMKIGREEQKK</sequence>
<keyword evidence="1" id="KW-0812">Transmembrane</keyword>
<protein>
    <submittedName>
        <fullName evidence="2">Uncharacterized protein</fullName>
    </submittedName>
</protein>
<gene>
    <name evidence="2" type="ORF">A3J04_01765</name>
</gene>
<dbReference type="InterPro" id="IPR043713">
    <property type="entry name" value="DUF5654"/>
</dbReference>
<organism evidence="2 3">
    <name type="scientific">Candidatus Ryanbacteria bacterium RIFCSPLOWO2_02_FULL_47_14</name>
    <dbReference type="NCBI Taxonomy" id="1802129"/>
    <lineage>
        <taxon>Bacteria</taxon>
        <taxon>Candidatus Ryaniibacteriota</taxon>
    </lineage>
</organism>
<feature type="transmembrane region" description="Helical" evidence="1">
    <location>
        <begin position="32"/>
        <end position="51"/>
    </location>
</feature>
<keyword evidence="1" id="KW-1133">Transmembrane helix</keyword>
<dbReference type="EMBL" id="MHNZ01000012">
    <property type="protein sequence ID" value="OGZ56633.1"/>
    <property type="molecule type" value="Genomic_DNA"/>
</dbReference>
<dbReference type="Pfam" id="PF18898">
    <property type="entry name" value="DUF5654"/>
    <property type="match status" value="1"/>
</dbReference>
<accession>A0A1G2H2F1</accession>
<reference evidence="2 3" key="1">
    <citation type="journal article" date="2016" name="Nat. Commun.">
        <title>Thousands of microbial genomes shed light on interconnected biogeochemical processes in an aquifer system.</title>
        <authorList>
            <person name="Anantharaman K."/>
            <person name="Brown C.T."/>
            <person name="Hug L.A."/>
            <person name="Sharon I."/>
            <person name="Castelle C.J."/>
            <person name="Probst A.J."/>
            <person name="Thomas B.C."/>
            <person name="Singh A."/>
            <person name="Wilkins M.J."/>
            <person name="Karaoz U."/>
            <person name="Brodie E.L."/>
            <person name="Williams K.H."/>
            <person name="Hubbard S.S."/>
            <person name="Banfield J.F."/>
        </authorList>
    </citation>
    <scope>NUCLEOTIDE SEQUENCE [LARGE SCALE GENOMIC DNA]</scope>
</reference>
<evidence type="ECO:0000313" key="2">
    <source>
        <dbReference type="EMBL" id="OGZ56633.1"/>
    </source>
</evidence>
<dbReference type="STRING" id="1802129.A3J04_01765"/>
<dbReference type="Proteomes" id="UP000177954">
    <property type="component" value="Unassembled WGS sequence"/>
</dbReference>
<proteinExistence type="predicted"/>